<dbReference type="Proteomes" id="UP000092605">
    <property type="component" value="Unassembled WGS sequence"/>
</dbReference>
<evidence type="ECO:0000259" key="1">
    <source>
        <dbReference type="Pfam" id="PF12392"/>
    </source>
</evidence>
<dbReference type="AlphaFoldDB" id="A0A150FNZ2"/>
<dbReference type="STRING" id="1121328.JWYL7_0418"/>
<dbReference type="PANTHER" id="PTHR30217">
    <property type="entry name" value="PEPTIDASE U32 FAMILY"/>
    <property type="match status" value="1"/>
</dbReference>
<reference evidence="2 4" key="1">
    <citation type="submission" date="2016-02" db="EMBL/GenBank/DDBJ databases">
        <title>Draft genome sequence for Clostridium paradoxum JW-YL-7.</title>
        <authorList>
            <person name="Utturkar S.M."/>
            <person name="Lancaster A."/>
            <person name="Poole F.L."/>
            <person name="Adams M.W."/>
            <person name="Brown S.D."/>
        </authorList>
    </citation>
    <scope>NUCLEOTIDE SEQUENCE [LARGE SCALE GENOMIC DNA]</scope>
    <source>
        <strain evidence="2 4">JW-YL-7</strain>
    </source>
</reference>
<reference evidence="3 5" key="2">
    <citation type="submission" date="2016-11" db="EMBL/GenBank/DDBJ databases">
        <authorList>
            <person name="Varghese N."/>
            <person name="Submissions S."/>
        </authorList>
    </citation>
    <scope>NUCLEOTIDE SEQUENCE [LARGE SCALE GENOMIC DNA]</scope>
    <source>
        <strain evidence="3 5">DSM 7308</strain>
    </source>
</reference>
<accession>A0A150FNZ2</accession>
<dbReference type="Pfam" id="PF12392">
    <property type="entry name" value="DUF3656"/>
    <property type="match status" value="1"/>
</dbReference>
<dbReference type="GO" id="GO:0008233">
    <property type="term" value="F:peptidase activity"/>
    <property type="evidence" value="ECO:0007669"/>
    <property type="project" value="UniProtKB-KW"/>
</dbReference>
<dbReference type="InterPro" id="IPR001539">
    <property type="entry name" value="Peptidase_U32"/>
</dbReference>
<protein>
    <submittedName>
        <fullName evidence="2">Peptidase U32</fullName>
    </submittedName>
    <submittedName>
        <fullName evidence="3">Protease</fullName>
    </submittedName>
</protein>
<dbReference type="GO" id="GO:0006508">
    <property type="term" value="P:proteolysis"/>
    <property type="evidence" value="ECO:0007669"/>
    <property type="project" value="UniProtKB-KW"/>
</dbReference>
<dbReference type="EMBL" id="FRBG01000002">
    <property type="protein sequence ID" value="SHK55280.1"/>
    <property type="molecule type" value="Genomic_DNA"/>
</dbReference>
<keyword evidence="5" id="KW-1185">Reference proteome</keyword>
<comment type="caution">
    <text evidence="2">The sequence shown here is derived from an EMBL/GenBank/DDBJ whole genome shotgun (WGS) entry which is preliminary data.</text>
</comment>
<dbReference type="InterPro" id="IPR020988">
    <property type="entry name" value="Pept_U32_collagenase"/>
</dbReference>
<organism evidence="2 4">
    <name type="scientific">Alkalithermobacter thermoalcaliphilus JW-YL-7 = DSM 7308</name>
    <dbReference type="NCBI Taxonomy" id="1121328"/>
    <lineage>
        <taxon>Bacteria</taxon>
        <taxon>Bacillati</taxon>
        <taxon>Bacillota</taxon>
        <taxon>Clostridia</taxon>
        <taxon>Peptostreptococcales</taxon>
        <taxon>Tepidibacteraceae</taxon>
        <taxon>Alkalithermobacter</taxon>
    </lineage>
</organism>
<proteinExistence type="predicted"/>
<feature type="domain" description="Peptidase U32 collagenase" evidence="1">
    <location>
        <begin position="385"/>
        <end position="504"/>
    </location>
</feature>
<dbReference type="Proteomes" id="UP000323392">
    <property type="component" value="Unassembled WGS sequence"/>
</dbReference>
<keyword evidence="3" id="KW-0645">Protease</keyword>
<dbReference type="RefSeq" id="WP_066068355.1">
    <property type="nucleotide sequence ID" value="NZ_FRBG01000002.1"/>
</dbReference>
<evidence type="ECO:0000313" key="3">
    <source>
        <dbReference type="EMBL" id="SHK55280.1"/>
    </source>
</evidence>
<dbReference type="PROSITE" id="PS01276">
    <property type="entry name" value="PEPTIDASE_U32"/>
    <property type="match status" value="1"/>
</dbReference>
<dbReference type="InterPro" id="IPR051454">
    <property type="entry name" value="RNA/ubiquinone_mod_enzymes"/>
</dbReference>
<evidence type="ECO:0000313" key="2">
    <source>
        <dbReference type="EMBL" id="KXZ39343.1"/>
    </source>
</evidence>
<dbReference type="PANTHER" id="PTHR30217:SF10">
    <property type="entry name" value="23S RRNA 5-HYDROXYCYTIDINE C2501 SYNTHASE"/>
    <property type="match status" value="1"/>
</dbReference>
<dbReference type="EMBL" id="LSFY01000001">
    <property type="protein sequence ID" value="KXZ39343.1"/>
    <property type="molecule type" value="Genomic_DNA"/>
</dbReference>
<evidence type="ECO:0000313" key="5">
    <source>
        <dbReference type="Proteomes" id="UP000323392"/>
    </source>
</evidence>
<gene>
    <name evidence="2" type="ORF">JWYL7_0418</name>
    <name evidence="3" type="ORF">SAMN05661008_00473</name>
</gene>
<keyword evidence="3" id="KW-0378">Hydrolase</keyword>
<name>A0A150FNZ2_CLOPD</name>
<dbReference type="Pfam" id="PF01136">
    <property type="entry name" value="Peptidase_U32"/>
    <property type="match status" value="2"/>
</dbReference>
<dbReference type="PATRIC" id="fig|1121328.3.peg.418"/>
<sequence>MKNIELLAPAGSFDALKAAVQNGADAVYLGGQEFSARAYASNFDRKTLKEAIEYAHIRDVKVYVALNTLIKENEIKRCIDYVKYLHNIDVDALIIQDIGIASIIKDNFPDLEIHASTQMVAHSIEDIKYLEKMGFSRAVLARELTVDEIKYISDNSFIELEVFVHGALCVCYSGQCLMSSMIGGRSGNRGRCAQPCRKEYDLVNLKTLKRIDHGRGKYLLSPKDLNTIENIDKIINSKAVSLKIEGRMKRPEYVAIVVSAYRQVIDNYIKDNKLYIKDEIKDDLYSIFNREFTKGYILKQTSKDIMNTKKPNNIGLYIGKVLDYDKKAKKVTIKLENTLRKGDGISLGGGNIGRIILGDKVVDKAYAGSIVKLDFITNVKKGEKVYKTLDSYLLDKARKSYENDIENKKIPIYIDININIDDYVKLTVVDNRKNKVTITSEKKAEKAINVPISNEKIKNQLSKLKNTPYYAQKIDINKDEDVAIPISVLNEMRRVAIKELNEKRANINKRKDININFNFDSEYKNYTKDTKLRVKVKTINQLKAIIDEDIDLIYFDNLKDIQKAIEICKAKDKKIAYSLPRIIRNDQYSTINKLLNIDISDIQVSNLGSINKFKQKFNIHADYFLNIFNSHCIKYLESENVKSICISPELNISEIKQSLNSSFNIDIEGLVYARIPLMISEYCPGRNLIDCDKCDKHSYGLKDQKGEVFPISEDEFKRGIIYNSKILCVVNDVDKIQNSGVNVFRIDFTNEDEKTAKDIVRMYTVLLKNNFKLTKECENIYNNLKQLQITNGHYFRGVE</sequence>
<evidence type="ECO:0000313" key="4">
    <source>
        <dbReference type="Proteomes" id="UP000092605"/>
    </source>
</evidence>
<dbReference type="OrthoDB" id="9807498at2"/>